<proteinExistence type="predicted"/>
<dbReference type="RefSeq" id="WP_308347932.1">
    <property type="nucleotide sequence ID" value="NZ_CP129971.1"/>
</dbReference>
<dbReference type="AlphaFoldDB" id="A0AA49J933"/>
<dbReference type="EMBL" id="CP129971">
    <property type="protein sequence ID" value="WKK74098.2"/>
    <property type="molecule type" value="Genomic_DNA"/>
</dbReference>
<dbReference type="KEGG" id="msaa:QYS49_20090"/>
<keyword evidence="2" id="KW-1185">Reference proteome</keyword>
<evidence type="ECO:0000313" key="2">
    <source>
        <dbReference type="Proteomes" id="UP001230496"/>
    </source>
</evidence>
<protein>
    <submittedName>
        <fullName evidence="1">DUF4221 family protein</fullName>
    </submittedName>
</protein>
<sequence length="378" mass="43986">MKAPNVIFLIYCGLLFSCGSSTESKSKSSYSDFEVSIDTIQVDSRNEILMAGAYMDNPAVSFDKTKFYNFDDENYILEVIDLANYKLDKKVNFEKEGPNGLGSNQILSLKLFPDGNFGIEDFESYKIYDMEGNLIKKVNFNEDWIKGDLTASESFEFASINNSGIVISGMHFGTDNFKPLMFLLDLEKKQTESLLLPEFDKLKRYKIVFRRNGGYLTDSHERVLFEFQGDSIIISNTAFNDVYVYNDKTNDLKYRSFDHKLIPEGKEKEYKNSSESREEVVEIIYSINEEVRFTEFFWDEANKKFYRFAQQATYGETREEPIWKVSMMVYDQNLNLIGEKELMTFHNYANPLFVKDGKVHFHLNMEDELGFIRIGLKN</sequence>
<evidence type="ECO:0000313" key="1">
    <source>
        <dbReference type="EMBL" id="WKK74098.2"/>
    </source>
</evidence>
<dbReference type="Proteomes" id="UP001230496">
    <property type="component" value="Chromosome"/>
</dbReference>
<name>A0AA49J933_9BACT</name>
<dbReference type="PROSITE" id="PS51257">
    <property type="entry name" value="PROKAR_LIPOPROTEIN"/>
    <property type="match status" value="1"/>
</dbReference>
<reference evidence="1 2" key="1">
    <citation type="submission" date="2023-08" db="EMBL/GenBank/DDBJ databases">
        <title>Comparative genomics and taxonomic characterization of three novel marine species of genus Marivirga.</title>
        <authorList>
            <person name="Muhammad N."/>
            <person name="Kim S.-G."/>
        </authorList>
    </citation>
    <scope>NUCLEOTIDE SEQUENCE [LARGE SCALE GENOMIC DNA]</scope>
    <source>
        <strain evidence="1 2">BDSF4-3</strain>
    </source>
</reference>
<accession>A0AA49J933</accession>
<organism evidence="1 2">
    <name type="scientific">Marivirga salinarum</name>
    <dbReference type="NCBI Taxonomy" id="3059078"/>
    <lineage>
        <taxon>Bacteria</taxon>
        <taxon>Pseudomonadati</taxon>
        <taxon>Bacteroidota</taxon>
        <taxon>Cytophagia</taxon>
        <taxon>Cytophagales</taxon>
        <taxon>Marivirgaceae</taxon>
        <taxon>Marivirga</taxon>
    </lineage>
</organism>
<dbReference type="InterPro" id="IPR025316">
    <property type="entry name" value="DUF4221"/>
</dbReference>
<dbReference type="Pfam" id="PF13970">
    <property type="entry name" value="DUF4221"/>
    <property type="match status" value="1"/>
</dbReference>
<gene>
    <name evidence="1" type="ORF">QYS49_20090</name>
</gene>